<dbReference type="InterPro" id="IPR000705">
    <property type="entry name" value="Galactokinase"/>
</dbReference>
<name>A0ABX2I7J6_BLAHA</name>
<dbReference type="PRINTS" id="PR00959">
    <property type="entry name" value="MEVGALKINASE"/>
</dbReference>
<dbReference type="PRINTS" id="PR00473">
    <property type="entry name" value="GALCTOKINASE"/>
</dbReference>
<keyword evidence="3" id="KW-0418">Kinase</keyword>
<comment type="caution">
    <text evidence="7">The sequence shown here is derived from an EMBL/GenBank/DDBJ whole genome shotgun (WGS) entry which is preliminary data.</text>
</comment>
<dbReference type="Proteomes" id="UP000822142">
    <property type="component" value="Unassembled WGS sequence"/>
</dbReference>
<feature type="domain" description="GHMP kinase N-terminal" evidence="5">
    <location>
        <begin position="113"/>
        <end position="201"/>
    </location>
</feature>
<evidence type="ECO:0000256" key="2">
    <source>
        <dbReference type="ARBA" id="ARBA00022741"/>
    </source>
</evidence>
<evidence type="ECO:0000256" key="1">
    <source>
        <dbReference type="ARBA" id="ARBA00006566"/>
    </source>
</evidence>
<evidence type="ECO:0000256" key="4">
    <source>
        <dbReference type="ARBA" id="ARBA00022840"/>
    </source>
</evidence>
<proteinExistence type="inferred from homology"/>
<dbReference type="Gene3D" id="3.30.70.890">
    <property type="entry name" value="GHMP kinase, C-terminal domain"/>
    <property type="match status" value="1"/>
</dbReference>
<reference evidence="7 8" key="1">
    <citation type="journal article" date="2020" name="Cell Host Microbe">
        <title>Functional and Genomic Variation between Human-Derived Isolates of Lachnospiraceae Reveals Inter- and Intra-Species Diversity.</title>
        <authorList>
            <person name="Sorbara M.T."/>
            <person name="Littmann E.R."/>
            <person name="Fontana E."/>
            <person name="Moody T.U."/>
            <person name="Kohout C.E."/>
            <person name="Gjonbalaj M."/>
            <person name="Eaton V."/>
            <person name="Seok R."/>
            <person name="Leiner I.M."/>
            <person name="Pamer E.G."/>
        </authorList>
    </citation>
    <scope>NUCLEOTIDE SEQUENCE [LARGE SCALE GENOMIC DNA]</scope>
    <source>
        <strain evidence="7 8">MSK.15.26</strain>
    </source>
</reference>
<dbReference type="EMBL" id="JAAITA010000011">
    <property type="protein sequence ID" value="NSJ86431.1"/>
    <property type="molecule type" value="Genomic_DNA"/>
</dbReference>
<feature type="domain" description="Galactokinase N-terminal" evidence="6">
    <location>
        <begin position="29"/>
        <end position="75"/>
    </location>
</feature>
<evidence type="ECO:0000259" key="5">
    <source>
        <dbReference type="Pfam" id="PF00288"/>
    </source>
</evidence>
<dbReference type="InterPro" id="IPR020568">
    <property type="entry name" value="Ribosomal_Su5_D2-typ_SF"/>
</dbReference>
<keyword evidence="2" id="KW-0547">Nucleotide-binding</keyword>
<dbReference type="SUPFAM" id="SSF55060">
    <property type="entry name" value="GHMP Kinase, C-terminal domain"/>
    <property type="match status" value="1"/>
</dbReference>
<dbReference type="PANTHER" id="PTHR10457">
    <property type="entry name" value="MEVALONATE KINASE/GALACTOKINASE"/>
    <property type="match status" value="1"/>
</dbReference>
<keyword evidence="4" id="KW-0067">ATP-binding</keyword>
<dbReference type="InterPro" id="IPR006204">
    <property type="entry name" value="GHMP_kinase_N_dom"/>
</dbReference>
<dbReference type="PIRSF" id="PIRSF000530">
    <property type="entry name" value="Galactokinase"/>
    <property type="match status" value="1"/>
</dbReference>
<dbReference type="SUPFAM" id="SSF54211">
    <property type="entry name" value="Ribosomal protein S5 domain 2-like"/>
    <property type="match status" value="1"/>
</dbReference>
<dbReference type="InterPro" id="IPR014721">
    <property type="entry name" value="Ribsml_uS5_D2-typ_fold_subgr"/>
</dbReference>
<dbReference type="InterPro" id="IPR019539">
    <property type="entry name" value="GalKase_N"/>
</dbReference>
<keyword evidence="8" id="KW-1185">Reference proteome</keyword>
<dbReference type="InterPro" id="IPR036554">
    <property type="entry name" value="GHMP_kinase_C_sf"/>
</dbReference>
<dbReference type="RefSeq" id="WP_173749446.1">
    <property type="nucleotide sequence ID" value="NZ_JAAITA010000011.1"/>
</dbReference>
<dbReference type="PANTHER" id="PTHR10457:SF7">
    <property type="entry name" value="GALACTOKINASE-RELATED"/>
    <property type="match status" value="1"/>
</dbReference>
<dbReference type="Pfam" id="PF00288">
    <property type="entry name" value="GHMP_kinases_N"/>
    <property type="match status" value="1"/>
</dbReference>
<comment type="similarity">
    <text evidence="1">Belongs to the GHMP kinase family. GalK subfamily.</text>
</comment>
<evidence type="ECO:0000313" key="7">
    <source>
        <dbReference type="EMBL" id="NSJ86431.1"/>
    </source>
</evidence>
<dbReference type="Pfam" id="PF10509">
    <property type="entry name" value="GalKase_gal_bdg"/>
    <property type="match status" value="1"/>
</dbReference>
<protein>
    <submittedName>
        <fullName evidence="7">Galactokinase</fullName>
    </submittedName>
</protein>
<evidence type="ECO:0000313" key="8">
    <source>
        <dbReference type="Proteomes" id="UP000822142"/>
    </source>
</evidence>
<organism evidence="7 8">
    <name type="scientific">Blautia hansenii</name>
    <name type="common">Ruminococcus hansenii</name>
    <dbReference type="NCBI Taxonomy" id="1322"/>
    <lineage>
        <taxon>Bacteria</taxon>
        <taxon>Bacillati</taxon>
        <taxon>Bacillota</taxon>
        <taxon>Clostridia</taxon>
        <taxon>Lachnospirales</taxon>
        <taxon>Lachnospiraceae</taxon>
        <taxon>Blautia</taxon>
    </lineage>
</organism>
<dbReference type="InterPro" id="IPR006206">
    <property type="entry name" value="Mevalonate/galactokinase"/>
</dbReference>
<evidence type="ECO:0000256" key="3">
    <source>
        <dbReference type="ARBA" id="ARBA00022777"/>
    </source>
</evidence>
<evidence type="ECO:0000259" key="6">
    <source>
        <dbReference type="Pfam" id="PF10509"/>
    </source>
</evidence>
<gene>
    <name evidence="7" type="ORF">G5A70_09675</name>
</gene>
<keyword evidence="3" id="KW-0808">Transferase</keyword>
<dbReference type="Gene3D" id="3.30.230.10">
    <property type="match status" value="1"/>
</dbReference>
<accession>A0ABX2I7J6</accession>
<sequence>MQIPNEMLLKEVYGETEKSSQRFEKLAENYEKCFQSSQMEFFSAPGRTEIVGNHTDHNGGKVIAASINMDTIGAAFPNDSKIVEIVSEGYEKRVVIDVTQVDKVPKNHGTVSLVAGMIKAVQEFGFQISGFRAYISTEVISSAGVSSSASFEMLLCSMINYFFNDGKLDYTSYAKIGQYAENHYWDKASGLMDQMACAVGGPILLDFSEDVSYEKLNFGFEDFGYRLVIVNTGKGHADLSQEYSDVPVEMKEIAKRLGVSRLAESDMETLMEKLPEILEDCENDRGILRAFHFFTENDRVNQATEAIAKGDGEKLLKILEESGRSSWELLQNCCSLSNYKEQKITLYLALTEFFLKKVKDGCCRVHGGGFAGVIMSIVAEKDVEAYVQYLSKFMNKENIYPLRIRKYGAVHLEK</sequence>